<proteinExistence type="predicted"/>
<dbReference type="GO" id="GO:0043161">
    <property type="term" value="P:proteasome-mediated ubiquitin-dependent protein catabolic process"/>
    <property type="evidence" value="ECO:0007669"/>
    <property type="project" value="TreeGrafter"/>
</dbReference>
<gene>
    <name evidence="1" type="ORF">MELIAE_LOCUS12175</name>
</gene>
<dbReference type="PANTHER" id="PTHR46575">
    <property type="entry name" value="AMYLOID PROTEIN-BINDING PROTEIN 2"/>
    <property type="match status" value="1"/>
</dbReference>
<evidence type="ECO:0008006" key="3">
    <source>
        <dbReference type="Google" id="ProtNLM"/>
    </source>
</evidence>
<dbReference type="EMBL" id="OV121140">
    <property type="protein sequence ID" value="CAH0563319.1"/>
    <property type="molecule type" value="Genomic_DNA"/>
</dbReference>
<accession>A0A9P0FNV6</accession>
<sequence>MSNVPRQLYDICIAVAVSDCVTVCKFYKKDFRGLPNNVLFDFYYKMFTEKRLCLLAVEFSELEVFTRMLAVKHKRPKLLKSFQFLIDHGSVVCEDLIGSYEKYTRGGADLHHVVDVGLRLGSFFNEGGWYNHSIKVLNVTEALCKKHKPDVYLLRKLLDCYHKKIYAEAIYCEFVSAEATFRSSQETVEDLKKLNALPNLASLYTNYSVYYTWRSEYDEGFRWAIEALKLLKNDLPTRVIIEILRQTAKTCVVKRRFNLAGLLVRQAVNMAQELYKIDQHPRYSDTLIDYGFYLLNSDSIHESVKIYKKALDIRKEVFERNNIHVALAHEDMAYALYVHEYSSGRFTSARDHSEKSIRIMDNILPRDHLMLSSVKRVKALILEEQALDEAHNPKLQDSFLKEAEQLHKTALELSLKAFGEKNVQTAKHYGNMGRLYQSMKRNKEAELMHLRAIAIKEELLGKEDYEVGLSIGHLASLYNYHMKRHQDAEKLYMRSIEINLNLFGESYSGLEYDYRGLINVYSTLCDVHSMNLYSQKMREWRDIRSKIKPVAEKEQTLPLGEIVDKFFSMY</sequence>
<dbReference type="Gene3D" id="1.25.40.10">
    <property type="entry name" value="Tetratricopeptide repeat domain"/>
    <property type="match status" value="2"/>
</dbReference>
<protein>
    <recommendedName>
        <fullName evidence="3">Amyloid protein-binding protein 2</fullName>
    </recommendedName>
</protein>
<reference evidence="1" key="1">
    <citation type="submission" date="2021-12" db="EMBL/GenBank/DDBJ databases">
        <authorList>
            <person name="King R."/>
        </authorList>
    </citation>
    <scope>NUCLEOTIDE SEQUENCE</scope>
</reference>
<dbReference type="GO" id="GO:0006886">
    <property type="term" value="P:intracellular protein transport"/>
    <property type="evidence" value="ECO:0007669"/>
    <property type="project" value="InterPro"/>
</dbReference>
<dbReference type="SUPFAM" id="SSF48452">
    <property type="entry name" value="TPR-like"/>
    <property type="match status" value="2"/>
</dbReference>
<dbReference type="Pfam" id="PF13424">
    <property type="entry name" value="TPR_12"/>
    <property type="match status" value="1"/>
</dbReference>
<organism evidence="1 2">
    <name type="scientific">Brassicogethes aeneus</name>
    <name type="common">Rape pollen beetle</name>
    <name type="synonym">Meligethes aeneus</name>
    <dbReference type="NCBI Taxonomy" id="1431903"/>
    <lineage>
        <taxon>Eukaryota</taxon>
        <taxon>Metazoa</taxon>
        <taxon>Ecdysozoa</taxon>
        <taxon>Arthropoda</taxon>
        <taxon>Hexapoda</taxon>
        <taxon>Insecta</taxon>
        <taxon>Pterygota</taxon>
        <taxon>Neoptera</taxon>
        <taxon>Endopterygota</taxon>
        <taxon>Coleoptera</taxon>
        <taxon>Polyphaga</taxon>
        <taxon>Cucujiformia</taxon>
        <taxon>Nitidulidae</taxon>
        <taxon>Meligethinae</taxon>
        <taxon>Brassicogethes</taxon>
    </lineage>
</organism>
<name>A0A9P0FNV6_BRAAE</name>
<dbReference type="PANTHER" id="PTHR46575:SF1">
    <property type="entry name" value="AMYLOID PROTEIN-BINDING PROTEIN 2"/>
    <property type="match status" value="1"/>
</dbReference>
<evidence type="ECO:0000313" key="2">
    <source>
        <dbReference type="Proteomes" id="UP001154078"/>
    </source>
</evidence>
<evidence type="ECO:0000313" key="1">
    <source>
        <dbReference type="EMBL" id="CAH0563319.1"/>
    </source>
</evidence>
<dbReference type="AlphaFoldDB" id="A0A9P0FNV6"/>
<dbReference type="GO" id="GO:1990756">
    <property type="term" value="F:ubiquitin-like ligase-substrate adaptor activity"/>
    <property type="evidence" value="ECO:0007669"/>
    <property type="project" value="TreeGrafter"/>
</dbReference>
<dbReference type="OrthoDB" id="7103806at2759"/>
<keyword evidence="2" id="KW-1185">Reference proteome</keyword>
<dbReference type="InterPro" id="IPR042476">
    <property type="entry name" value="APPBP2"/>
</dbReference>
<dbReference type="GO" id="GO:0031462">
    <property type="term" value="C:Cul2-RING ubiquitin ligase complex"/>
    <property type="evidence" value="ECO:0007669"/>
    <property type="project" value="TreeGrafter"/>
</dbReference>
<dbReference type="Proteomes" id="UP001154078">
    <property type="component" value="Chromosome 9"/>
</dbReference>
<dbReference type="InterPro" id="IPR011990">
    <property type="entry name" value="TPR-like_helical_dom_sf"/>
</dbReference>